<gene>
    <name evidence="1" type="ORF">H8K52_11615</name>
</gene>
<dbReference type="InterPro" id="IPR009874">
    <property type="entry name" value="DUF1428"/>
</dbReference>
<keyword evidence="2" id="KW-1185">Reference proteome</keyword>
<sequence length="117" mass="13311">MNYIDGFVIAVPTANKEAYKAYSEKSSALFKEFGVLQIVEGWGDDVQPGKLTSFPQAVMCKEDETVVFSWMTWPSKEVRDAAWEKMMADPRFAPENMPMPFDGKRLIYGGFEKLVEL</sequence>
<evidence type="ECO:0000313" key="1">
    <source>
        <dbReference type="EMBL" id="MBC3807993.1"/>
    </source>
</evidence>
<reference evidence="1 2" key="1">
    <citation type="submission" date="2020-08" db="EMBL/GenBank/DDBJ databases">
        <title>Novel species isolated from subtropical streams in China.</title>
        <authorList>
            <person name="Lu H."/>
        </authorList>
    </citation>
    <scope>NUCLEOTIDE SEQUENCE [LARGE SCALE GENOMIC DNA]</scope>
    <source>
        <strain evidence="1 2">KACC 16656</strain>
    </source>
</reference>
<proteinExistence type="predicted"/>
<dbReference type="RefSeq" id="WP_186923076.1">
    <property type="nucleotide sequence ID" value="NZ_JACOFW010000012.1"/>
</dbReference>
<dbReference type="Gene3D" id="3.30.70.100">
    <property type="match status" value="1"/>
</dbReference>
<accession>A0ABR6X4X3</accession>
<name>A0ABR6X4X3_9BURK</name>
<dbReference type="Proteomes" id="UP000648257">
    <property type="component" value="Unassembled WGS sequence"/>
</dbReference>
<protein>
    <submittedName>
        <fullName evidence="1">DUF1428 domain-containing protein</fullName>
    </submittedName>
</protein>
<dbReference type="PIRSF" id="PIRSF007028">
    <property type="entry name" value="UCP007028"/>
    <property type="match status" value="1"/>
</dbReference>
<dbReference type="InterPro" id="IPR011008">
    <property type="entry name" value="Dimeric_a/b-barrel"/>
</dbReference>
<dbReference type="EMBL" id="JACOFW010000012">
    <property type="protein sequence ID" value="MBC3807993.1"/>
    <property type="molecule type" value="Genomic_DNA"/>
</dbReference>
<evidence type="ECO:0000313" key="2">
    <source>
        <dbReference type="Proteomes" id="UP000648257"/>
    </source>
</evidence>
<dbReference type="SUPFAM" id="SSF54909">
    <property type="entry name" value="Dimeric alpha+beta barrel"/>
    <property type="match status" value="1"/>
</dbReference>
<organism evidence="1 2">
    <name type="scientific">Undibacterium seohonense</name>
    <dbReference type="NCBI Taxonomy" id="1344950"/>
    <lineage>
        <taxon>Bacteria</taxon>
        <taxon>Pseudomonadati</taxon>
        <taxon>Pseudomonadota</taxon>
        <taxon>Betaproteobacteria</taxon>
        <taxon>Burkholderiales</taxon>
        <taxon>Oxalobacteraceae</taxon>
        <taxon>Undibacterium</taxon>
    </lineage>
</organism>
<comment type="caution">
    <text evidence="1">The sequence shown here is derived from an EMBL/GenBank/DDBJ whole genome shotgun (WGS) entry which is preliminary data.</text>
</comment>
<dbReference type="Pfam" id="PF07237">
    <property type="entry name" value="DUF1428"/>
    <property type="match status" value="1"/>
</dbReference>